<dbReference type="SUPFAM" id="SSF53850">
    <property type="entry name" value="Periplasmic binding protein-like II"/>
    <property type="match status" value="1"/>
</dbReference>
<dbReference type="EMBL" id="DNAN01000730">
    <property type="protein sequence ID" value="HAW78182.1"/>
    <property type="molecule type" value="Genomic_DNA"/>
</dbReference>
<evidence type="ECO:0000313" key="3">
    <source>
        <dbReference type="EMBL" id="HAW78182.1"/>
    </source>
</evidence>
<evidence type="ECO:0000313" key="7">
    <source>
        <dbReference type="Proteomes" id="UP000264779"/>
    </source>
</evidence>
<dbReference type="EMBL" id="CP008849">
    <property type="protein sequence ID" value="AIF99599.1"/>
    <property type="molecule type" value="Genomic_DNA"/>
</dbReference>
<dbReference type="KEGG" id="aal:EP13_13385"/>
<evidence type="ECO:0000313" key="5">
    <source>
        <dbReference type="Proteomes" id="UP000056090"/>
    </source>
</evidence>
<evidence type="ECO:0000256" key="1">
    <source>
        <dbReference type="SAM" id="SignalP"/>
    </source>
</evidence>
<proteinExistence type="predicted"/>
<gene>
    <name evidence="3" type="ORF">DCW74_20890</name>
    <name evidence="4" type="ORF">DEB45_07170</name>
    <name evidence="2" type="ORF">EP13_13385</name>
</gene>
<dbReference type="Proteomes" id="UP000263517">
    <property type="component" value="Unassembled WGS sequence"/>
</dbReference>
<evidence type="ECO:0000313" key="6">
    <source>
        <dbReference type="Proteomes" id="UP000263517"/>
    </source>
</evidence>
<sequence length="232" mass="26470">MLFRRYLMLPVSFSVFSLFFALFSTNSYGAHEDKKYIIGYINHPRVNAFYKPLIQRAYEDIGITPIFEEVGGERGLRLLNQGMTDADVIRYDVASQQDNNILIVEPALSHGASYLLCMRKVKCDKSIIDDPNSAIAATTRFFDNMKAKPSELAANIFEFDDFHHVISLLLNGRFNYAILPSDNSEHEEFKRAGIEYVPLVEHALVHVIHKKHEHLLDKLSQAIAKQLNEAKP</sequence>
<accession>A0A075NY34</accession>
<dbReference type="AlphaFoldDB" id="A0A075NY34"/>
<keyword evidence="5" id="KW-1185">Reference proteome</keyword>
<dbReference type="Proteomes" id="UP000264779">
    <property type="component" value="Unassembled WGS sequence"/>
</dbReference>
<feature type="chain" id="PRO_5044052494" description="Solute-binding protein family 3/N-terminal domain-containing protein" evidence="1">
    <location>
        <begin position="30"/>
        <end position="232"/>
    </location>
</feature>
<dbReference type="KEGG" id="aaus:EP12_14020"/>
<evidence type="ECO:0000313" key="4">
    <source>
        <dbReference type="EMBL" id="HBU51023.1"/>
    </source>
</evidence>
<reference evidence="2 5" key="1">
    <citation type="submission" date="2014-06" db="EMBL/GenBank/DDBJ databases">
        <title>Genomes of Alteromonas australica, a world apart.</title>
        <authorList>
            <person name="Gonzaga A."/>
            <person name="Lopez-Perez M."/>
            <person name="Rodriguez-Valera F."/>
        </authorList>
    </citation>
    <scope>NUCLEOTIDE SEQUENCE [LARGE SCALE GENOMIC DNA]</scope>
    <source>
        <strain evidence="2 5">H 17</strain>
    </source>
</reference>
<dbReference type="PATRIC" id="fig|589873.4.peg.3030"/>
<feature type="signal peptide" evidence="1">
    <location>
        <begin position="1"/>
        <end position="29"/>
    </location>
</feature>
<dbReference type="RefSeq" id="WP_044057675.1">
    <property type="nucleotide sequence ID" value="NZ_CBFGHU010000071.1"/>
</dbReference>
<protein>
    <recommendedName>
        <fullName evidence="8">Solute-binding protein family 3/N-terminal domain-containing protein</fullName>
    </recommendedName>
</protein>
<evidence type="ECO:0008006" key="8">
    <source>
        <dbReference type="Google" id="ProtNLM"/>
    </source>
</evidence>
<evidence type="ECO:0000313" key="2">
    <source>
        <dbReference type="EMBL" id="AIF99599.1"/>
    </source>
</evidence>
<name>A0A075NY34_9ALTE</name>
<keyword evidence="1" id="KW-0732">Signal</keyword>
<organism evidence="2 5">
    <name type="scientific">Alteromonas australica</name>
    <dbReference type="NCBI Taxonomy" id="589873"/>
    <lineage>
        <taxon>Bacteria</taxon>
        <taxon>Pseudomonadati</taxon>
        <taxon>Pseudomonadota</taxon>
        <taxon>Gammaproteobacteria</taxon>
        <taxon>Alteromonadales</taxon>
        <taxon>Alteromonadaceae</taxon>
        <taxon>Alteromonas/Salinimonas group</taxon>
        <taxon>Alteromonas</taxon>
    </lineage>
</organism>
<dbReference type="OrthoDB" id="6336514at2"/>
<dbReference type="Proteomes" id="UP000056090">
    <property type="component" value="Chromosome"/>
</dbReference>
<dbReference type="eggNOG" id="ENOG5033JFY">
    <property type="taxonomic scope" value="Bacteria"/>
</dbReference>
<reference evidence="6 7" key="2">
    <citation type="journal article" date="2018" name="Nat. Biotechnol.">
        <title>A standardized bacterial taxonomy based on genome phylogeny substantially revises the tree of life.</title>
        <authorList>
            <person name="Parks D.H."/>
            <person name="Chuvochina M."/>
            <person name="Waite D.W."/>
            <person name="Rinke C."/>
            <person name="Skarshewski A."/>
            <person name="Chaumeil P.A."/>
            <person name="Hugenholtz P."/>
        </authorList>
    </citation>
    <scope>NUCLEOTIDE SEQUENCE [LARGE SCALE GENOMIC DNA]</scope>
    <source>
        <strain evidence="4">UBA11621</strain>
        <strain evidence="3">UBA11978</strain>
    </source>
</reference>
<dbReference type="EMBL" id="DONK01000107">
    <property type="protein sequence ID" value="HBU51023.1"/>
    <property type="molecule type" value="Genomic_DNA"/>
</dbReference>